<comment type="caution">
    <text evidence="1">The sequence shown here is derived from an EMBL/GenBank/DDBJ whole genome shotgun (WGS) entry which is preliminary data.</text>
</comment>
<gene>
    <name evidence="1" type="ORF">GMARGA_LOCUS10451</name>
</gene>
<protein>
    <submittedName>
        <fullName evidence="1">13988_t:CDS:1</fullName>
    </submittedName>
</protein>
<evidence type="ECO:0000313" key="2">
    <source>
        <dbReference type="Proteomes" id="UP000789901"/>
    </source>
</evidence>
<accession>A0ABN7UTD3</accession>
<dbReference type="Proteomes" id="UP000789901">
    <property type="component" value="Unassembled WGS sequence"/>
</dbReference>
<name>A0ABN7UTD3_GIGMA</name>
<dbReference type="EMBL" id="CAJVQB010005856">
    <property type="protein sequence ID" value="CAG8671539.1"/>
    <property type="molecule type" value="Genomic_DNA"/>
</dbReference>
<evidence type="ECO:0000313" key="1">
    <source>
        <dbReference type="EMBL" id="CAG8671539.1"/>
    </source>
</evidence>
<keyword evidence="2" id="KW-1185">Reference proteome</keyword>
<sequence length="146" mass="17385">MANPNQPTFLSNLVNQLAQLLQQLQVVLASNQTEFYQKSWKEPCYTPNIQKVKSKAISKKQCPKCYRKNHYILKYLNVTRLDKRNIVLFIIFNSEQYDKFLEIIIKRFLEVVNNKQIPKALEFSLKILENMIENKREVEEMIYLPS</sequence>
<proteinExistence type="predicted"/>
<organism evidence="1 2">
    <name type="scientific">Gigaspora margarita</name>
    <dbReference type="NCBI Taxonomy" id="4874"/>
    <lineage>
        <taxon>Eukaryota</taxon>
        <taxon>Fungi</taxon>
        <taxon>Fungi incertae sedis</taxon>
        <taxon>Mucoromycota</taxon>
        <taxon>Glomeromycotina</taxon>
        <taxon>Glomeromycetes</taxon>
        <taxon>Diversisporales</taxon>
        <taxon>Gigasporaceae</taxon>
        <taxon>Gigaspora</taxon>
    </lineage>
</organism>
<reference evidence="1 2" key="1">
    <citation type="submission" date="2021-06" db="EMBL/GenBank/DDBJ databases">
        <authorList>
            <person name="Kallberg Y."/>
            <person name="Tangrot J."/>
            <person name="Rosling A."/>
        </authorList>
    </citation>
    <scope>NUCLEOTIDE SEQUENCE [LARGE SCALE GENOMIC DNA]</scope>
    <source>
        <strain evidence="1 2">120-4 pot B 10/14</strain>
    </source>
</reference>